<feature type="coiled-coil region" evidence="1">
    <location>
        <begin position="74"/>
        <end position="103"/>
    </location>
</feature>
<reference evidence="3 4" key="1">
    <citation type="journal article" date="2014" name="Int. J. Syst. Evol. Microbiol.">
        <title>Complete genome sequence of Corynebacterium casei LMG S-19264T (=DSM 44701T), isolated from a smear-ripened cheese.</title>
        <authorList>
            <consortium name="US DOE Joint Genome Institute (JGI-PGF)"/>
            <person name="Walter F."/>
            <person name="Albersmeier A."/>
            <person name="Kalinowski J."/>
            <person name="Ruckert C."/>
        </authorList>
    </citation>
    <scope>NUCLEOTIDE SEQUENCE [LARGE SCALE GENOMIC DNA]</scope>
    <source>
        <strain evidence="3 4">CGMCC 1.9161</strain>
    </source>
</reference>
<evidence type="ECO:0000313" key="3">
    <source>
        <dbReference type="EMBL" id="GGK48324.1"/>
    </source>
</evidence>
<comment type="caution">
    <text evidence="3">The sequence shown here is derived from an EMBL/GenBank/DDBJ whole genome shotgun (WGS) entry which is preliminary data.</text>
</comment>
<dbReference type="PROSITE" id="PS51257">
    <property type="entry name" value="PROKAR_LIPOPROTEIN"/>
    <property type="match status" value="1"/>
</dbReference>
<proteinExistence type="predicted"/>
<name>A0A917V7S7_9HYPH</name>
<evidence type="ECO:0000256" key="1">
    <source>
        <dbReference type="SAM" id="Coils"/>
    </source>
</evidence>
<dbReference type="Proteomes" id="UP000600449">
    <property type="component" value="Unassembled WGS sequence"/>
</dbReference>
<keyword evidence="2" id="KW-0732">Signal</keyword>
<gene>
    <name evidence="3" type="ORF">GCM10011322_39110</name>
</gene>
<dbReference type="AlphaFoldDB" id="A0A917V7S7"/>
<dbReference type="RefSeq" id="WP_188914944.1">
    <property type="nucleotide sequence ID" value="NZ_BMMF01000013.1"/>
</dbReference>
<keyword evidence="4" id="KW-1185">Reference proteome</keyword>
<evidence type="ECO:0000256" key="2">
    <source>
        <dbReference type="SAM" id="SignalP"/>
    </source>
</evidence>
<sequence length="133" mass="13598">MTAIWRRMVTAAGLALAVATLGGCAGDLNPVRDVFASVGATAPQQAAPGFIEESRPAAEADYLPIAPAPARETAPKTQAEVEAARAELEAALAETNARGARARRLAIGPAPEPVAVEPLPAIEDDIAPPPSTR</sequence>
<feature type="signal peptide" evidence="2">
    <location>
        <begin position="1"/>
        <end position="25"/>
    </location>
</feature>
<organism evidence="3 4">
    <name type="scientific">Salinarimonas ramus</name>
    <dbReference type="NCBI Taxonomy" id="690164"/>
    <lineage>
        <taxon>Bacteria</taxon>
        <taxon>Pseudomonadati</taxon>
        <taxon>Pseudomonadota</taxon>
        <taxon>Alphaproteobacteria</taxon>
        <taxon>Hyphomicrobiales</taxon>
        <taxon>Salinarimonadaceae</taxon>
        <taxon>Salinarimonas</taxon>
    </lineage>
</organism>
<protein>
    <recommendedName>
        <fullName evidence="5">Beta-barrel assembly complex subunit BamF</fullName>
    </recommendedName>
</protein>
<dbReference type="EMBL" id="BMMF01000013">
    <property type="protein sequence ID" value="GGK48324.1"/>
    <property type="molecule type" value="Genomic_DNA"/>
</dbReference>
<evidence type="ECO:0000313" key="4">
    <source>
        <dbReference type="Proteomes" id="UP000600449"/>
    </source>
</evidence>
<evidence type="ECO:0008006" key="5">
    <source>
        <dbReference type="Google" id="ProtNLM"/>
    </source>
</evidence>
<accession>A0A917V7S7</accession>
<feature type="chain" id="PRO_5037387742" description="Beta-barrel assembly complex subunit BamF" evidence="2">
    <location>
        <begin position="26"/>
        <end position="133"/>
    </location>
</feature>
<keyword evidence="1" id="KW-0175">Coiled coil</keyword>